<dbReference type="EMBL" id="KE346369">
    <property type="protein sequence ID" value="KJE95691.1"/>
    <property type="molecule type" value="Genomic_DNA"/>
</dbReference>
<evidence type="ECO:0000313" key="3">
    <source>
        <dbReference type="Proteomes" id="UP000008743"/>
    </source>
</evidence>
<dbReference type="eggNOG" id="ENOG502QTT6">
    <property type="taxonomic scope" value="Eukaryota"/>
</dbReference>
<proteinExistence type="predicted"/>
<sequence length="446" mass="46978">MSDAIEARSRRMLKHITALQSIGLARAAAHHIATVHHAHRDAAAADAADALSAPKSSTSTSSSSSSPSVTAHPAQPVAQGAAAHRRPVAAAGSAVSSALTSLSESLTSLTSLTSIVRAIVQHGSTLSNAGASSSSGSSSALPSGLSSSLASGSSSESEAHHVEAASLKTLPSSPGSFAPSLWLQASSSSLPGPSSSLASASSTLPPSASSSSTSSPAGTATIPSPSDLDAVGDSPQLQRLIEAVARLSAPNAGSAEDDQIASNASVQAVIELLTASIDANAPCLTQRVIGPMPLNQSHDDVQDMRLRITILLAAAKTCTLLWESIFKSALAFTLPLERHVDYWNDKQANPWFYYAQVLPATIFGFGRTLRRNWTFARIVHELLLSPFYKLHQHHAVIHQTKREHIVLLGRLSQWRRALKSSEWEVIMAPLVLVLRERHPRRILIHL</sequence>
<reference evidence="3" key="1">
    <citation type="submission" date="2011-02" db="EMBL/GenBank/DDBJ databases">
        <title>The Genome Sequence of Capsaspora owczarzaki ATCC 30864.</title>
        <authorList>
            <person name="Russ C."/>
            <person name="Cuomo C."/>
            <person name="Burger G."/>
            <person name="Gray M.W."/>
            <person name="Holland P.W.H."/>
            <person name="King N."/>
            <person name="Lang F.B.F."/>
            <person name="Roger A.J."/>
            <person name="Ruiz-Trillo I."/>
            <person name="Young S.K."/>
            <person name="Zeng Q."/>
            <person name="Gargeya S."/>
            <person name="Alvarado L."/>
            <person name="Berlin A."/>
            <person name="Chapman S.B."/>
            <person name="Chen Z."/>
            <person name="Freedman E."/>
            <person name="Gellesch M."/>
            <person name="Goldberg J."/>
            <person name="Griggs A."/>
            <person name="Gujja S."/>
            <person name="Heilman E."/>
            <person name="Heiman D."/>
            <person name="Howarth C."/>
            <person name="Mehta T."/>
            <person name="Neiman D."/>
            <person name="Pearson M."/>
            <person name="Roberts A."/>
            <person name="Saif S."/>
            <person name="Shea T."/>
            <person name="Shenoy N."/>
            <person name="Sisk P."/>
            <person name="Stolte C."/>
            <person name="Sykes S."/>
            <person name="White J."/>
            <person name="Yandava C."/>
            <person name="Haas B."/>
            <person name="Nusbaum C."/>
            <person name="Birren B."/>
        </authorList>
    </citation>
    <scope>NUCLEOTIDE SEQUENCE</scope>
    <source>
        <strain evidence="3">ATCC 30864</strain>
    </source>
</reference>
<organism evidence="2 3">
    <name type="scientific">Capsaspora owczarzaki (strain ATCC 30864)</name>
    <dbReference type="NCBI Taxonomy" id="595528"/>
    <lineage>
        <taxon>Eukaryota</taxon>
        <taxon>Filasterea</taxon>
        <taxon>Capsaspora</taxon>
    </lineage>
</organism>
<evidence type="ECO:0000256" key="1">
    <source>
        <dbReference type="SAM" id="MobiDB-lite"/>
    </source>
</evidence>
<name>A0A0D2UKU7_CAPO3</name>
<protein>
    <submittedName>
        <fullName evidence="2">Uncharacterized protein</fullName>
    </submittedName>
</protein>
<feature type="compositionally biased region" description="Low complexity" evidence="1">
    <location>
        <begin position="194"/>
        <end position="226"/>
    </location>
</feature>
<evidence type="ECO:0000313" key="2">
    <source>
        <dbReference type="EMBL" id="KJE95691.1"/>
    </source>
</evidence>
<feature type="region of interest" description="Disordered" evidence="1">
    <location>
        <begin position="194"/>
        <end position="232"/>
    </location>
</feature>
<dbReference type="InParanoid" id="A0A0D2UKU7"/>
<feature type="region of interest" description="Disordered" evidence="1">
    <location>
        <begin position="45"/>
        <end position="85"/>
    </location>
</feature>
<feature type="region of interest" description="Disordered" evidence="1">
    <location>
        <begin position="126"/>
        <end position="162"/>
    </location>
</feature>
<accession>A0A0D2UKU7</accession>
<feature type="compositionally biased region" description="Low complexity" evidence="1">
    <location>
        <begin position="126"/>
        <end position="156"/>
    </location>
</feature>
<gene>
    <name evidence="2" type="ORF">CAOG_006118</name>
</gene>
<dbReference type="AlphaFoldDB" id="A0A0D2UKU7"/>
<dbReference type="Proteomes" id="UP000008743">
    <property type="component" value="Unassembled WGS sequence"/>
</dbReference>
<keyword evidence="3" id="KW-1185">Reference proteome</keyword>